<evidence type="ECO:0008006" key="3">
    <source>
        <dbReference type="Google" id="ProtNLM"/>
    </source>
</evidence>
<gene>
    <name evidence="1" type="ORF">C8D74_1149</name>
</gene>
<keyword evidence="2" id="KW-1185">Reference proteome</keyword>
<protein>
    <recommendedName>
        <fullName evidence="3">CDP-glycerol:poly(Glycerophosphate) glycerophosphotransferase</fullName>
    </recommendedName>
</protein>
<organism evidence="1 2">
    <name type="scientific">Petrotoga sibirica</name>
    <dbReference type="NCBI Taxonomy" id="156202"/>
    <lineage>
        <taxon>Bacteria</taxon>
        <taxon>Thermotogati</taxon>
        <taxon>Thermotogota</taxon>
        <taxon>Thermotogae</taxon>
        <taxon>Petrotogales</taxon>
        <taxon>Petrotogaceae</taxon>
        <taxon>Petrotoga</taxon>
    </lineage>
</organism>
<evidence type="ECO:0000313" key="1">
    <source>
        <dbReference type="EMBL" id="TDX12105.1"/>
    </source>
</evidence>
<name>A0A4R8ENK7_9BACT</name>
<reference evidence="1 2" key="1">
    <citation type="submission" date="2019-03" db="EMBL/GenBank/DDBJ databases">
        <title>Genomic Encyclopedia of Type Strains, Phase IV (KMG-IV): sequencing the most valuable type-strain genomes for metagenomic binning, comparative biology and taxonomic classification.</title>
        <authorList>
            <person name="Goeker M."/>
        </authorList>
    </citation>
    <scope>NUCLEOTIDE SEQUENCE [LARGE SCALE GENOMIC DNA]</scope>
    <source>
        <strain evidence="1 2">DSM 13575</strain>
    </source>
</reference>
<accession>A0A4R8ENK7</accession>
<sequence>MVLIVCSTPLQIMNALNLKLTLLKNDIVDLIVLDHSKDNIIYYEELKKSNFFNDLFFLKSKYMNTDNIKIKWLRYLKAINHYIRKNKFLRQSTGFDKKYEEFFVCSPDLPSQIIYYHLKKNNPSIRLNMLEEGTFAYQYFLPRYKNKLLKRMFIKFVFDGNTLKNYQRAYIYRPDFMEESGENIELKKLPFIDRNNNEIVQIFNNVFEYKNTDNTEWEQKVFYFDQPFQFQSINANVLKLVDFISTKLGPKFQLNIKLHPRTNKNIFENKVNVMQTRVPFEFVVMNNEVKDKILISVFSSACLNPKIMFDEEPYVILLYKIIDLPRLWNLNERNFNLAYKVKESYKAKNKFFIPETFEELSEIIDFLLYNSQQYSESQMKTEND</sequence>
<dbReference type="Proteomes" id="UP000294817">
    <property type="component" value="Unassembled WGS sequence"/>
</dbReference>
<evidence type="ECO:0000313" key="2">
    <source>
        <dbReference type="Proteomes" id="UP000294817"/>
    </source>
</evidence>
<proteinExistence type="predicted"/>
<comment type="caution">
    <text evidence="1">The sequence shown here is derived from an EMBL/GenBank/DDBJ whole genome shotgun (WGS) entry which is preliminary data.</text>
</comment>
<dbReference type="AlphaFoldDB" id="A0A4R8ENK7"/>
<dbReference type="EMBL" id="SODZ01000014">
    <property type="protein sequence ID" value="TDX12105.1"/>
    <property type="molecule type" value="Genomic_DNA"/>
</dbReference>
<dbReference type="RefSeq" id="WP_103876967.1">
    <property type="nucleotide sequence ID" value="NZ_SODZ01000014.1"/>
</dbReference>